<gene>
    <name evidence="1" type="ORF">JOC77_001131</name>
</gene>
<sequence length="61" mass="6963">MQTKANTLLATKCSWCKKELDKIDLIMIDESNALTHIQCPTKADIPIKDVGYYKDVVEKYS</sequence>
<dbReference type="RefSeq" id="WP_204539782.1">
    <property type="nucleotide sequence ID" value="NZ_JAFBFI010000003.1"/>
</dbReference>
<evidence type="ECO:0000313" key="2">
    <source>
        <dbReference type="Proteomes" id="UP000823486"/>
    </source>
</evidence>
<evidence type="ECO:0000313" key="1">
    <source>
        <dbReference type="EMBL" id="MBM7691724.1"/>
    </source>
</evidence>
<proteinExistence type="predicted"/>
<dbReference type="EMBL" id="JAFBFI010000003">
    <property type="protein sequence ID" value="MBM7691724.1"/>
    <property type="molecule type" value="Genomic_DNA"/>
</dbReference>
<dbReference type="Proteomes" id="UP000823486">
    <property type="component" value="Unassembled WGS sequence"/>
</dbReference>
<comment type="caution">
    <text evidence="1">The sequence shown here is derived from an EMBL/GenBank/DDBJ whole genome shotgun (WGS) entry which is preliminary data.</text>
</comment>
<protein>
    <submittedName>
        <fullName evidence="1">Uncharacterized protein</fullName>
    </submittedName>
</protein>
<accession>A0ABS2QFY2</accession>
<reference evidence="1 2" key="1">
    <citation type="submission" date="2021-01" db="EMBL/GenBank/DDBJ databases">
        <title>Genomic Encyclopedia of Type Strains, Phase IV (KMG-IV): sequencing the most valuable type-strain genomes for metagenomic binning, comparative biology and taxonomic classification.</title>
        <authorList>
            <person name="Goeker M."/>
        </authorList>
    </citation>
    <scope>NUCLEOTIDE SEQUENCE [LARGE SCALE GENOMIC DNA]</scope>
    <source>
        <strain evidence="1 2">DSM 105482</strain>
    </source>
</reference>
<organism evidence="1 2">
    <name type="scientific">Peribacillus deserti</name>
    <dbReference type="NCBI Taxonomy" id="673318"/>
    <lineage>
        <taxon>Bacteria</taxon>
        <taxon>Bacillati</taxon>
        <taxon>Bacillota</taxon>
        <taxon>Bacilli</taxon>
        <taxon>Bacillales</taxon>
        <taxon>Bacillaceae</taxon>
        <taxon>Peribacillus</taxon>
    </lineage>
</organism>
<name>A0ABS2QFY2_9BACI</name>
<keyword evidence="2" id="KW-1185">Reference proteome</keyword>